<name>A0AAN9VHG8_9ORTH</name>
<organism evidence="1 2">
    <name type="scientific">Gryllus longicercus</name>
    <dbReference type="NCBI Taxonomy" id="2509291"/>
    <lineage>
        <taxon>Eukaryota</taxon>
        <taxon>Metazoa</taxon>
        <taxon>Ecdysozoa</taxon>
        <taxon>Arthropoda</taxon>
        <taxon>Hexapoda</taxon>
        <taxon>Insecta</taxon>
        <taxon>Pterygota</taxon>
        <taxon>Neoptera</taxon>
        <taxon>Polyneoptera</taxon>
        <taxon>Orthoptera</taxon>
        <taxon>Ensifera</taxon>
        <taxon>Gryllidea</taxon>
        <taxon>Grylloidea</taxon>
        <taxon>Gryllidae</taxon>
        <taxon>Gryllinae</taxon>
        <taxon>Gryllus</taxon>
    </lineage>
</organism>
<sequence length="101" mass="11789">MEGIFILSENVIEVEDVKEEKFVIKEECNWNCVEEAESSAIPCSVKKEHDSDEEELERPVSVFISHNEDQERLWSVEEKVSTYQRKNSICKLTPLRLVPFS</sequence>
<dbReference type="EMBL" id="JAZDUA010000622">
    <property type="protein sequence ID" value="KAK7790465.1"/>
    <property type="molecule type" value="Genomic_DNA"/>
</dbReference>
<evidence type="ECO:0000313" key="2">
    <source>
        <dbReference type="Proteomes" id="UP001378592"/>
    </source>
</evidence>
<proteinExistence type="predicted"/>
<dbReference type="AlphaFoldDB" id="A0AAN9VHG8"/>
<comment type="caution">
    <text evidence="1">The sequence shown here is derived from an EMBL/GenBank/DDBJ whole genome shotgun (WGS) entry which is preliminary data.</text>
</comment>
<reference evidence="1 2" key="1">
    <citation type="submission" date="2024-03" db="EMBL/GenBank/DDBJ databases">
        <title>The genome assembly and annotation of the cricket Gryllus longicercus Weissman &amp; Gray.</title>
        <authorList>
            <person name="Szrajer S."/>
            <person name="Gray D."/>
            <person name="Ylla G."/>
        </authorList>
    </citation>
    <scope>NUCLEOTIDE SEQUENCE [LARGE SCALE GENOMIC DNA]</scope>
    <source>
        <strain evidence="1">DAG 2021-001</strain>
        <tissue evidence="1">Whole body minus gut</tissue>
    </source>
</reference>
<protein>
    <submittedName>
        <fullName evidence="1">Uncharacterized protein</fullName>
    </submittedName>
</protein>
<dbReference type="Proteomes" id="UP001378592">
    <property type="component" value="Unassembled WGS sequence"/>
</dbReference>
<gene>
    <name evidence="1" type="ORF">R5R35_000713</name>
</gene>
<accession>A0AAN9VHG8</accession>
<keyword evidence="2" id="KW-1185">Reference proteome</keyword>
<evidence type="ECO:0000313" key="1">
    <source>
        <dbReference type="EMBL" id="KAK7790465.1"/>
    </source>
</evidence>